<gene>
    <name evidence="11" type="ORF">DL897_14575</name>
</gene>
<dbReference type="GO" id="GO:0005737">
    <property type="term" value="C:cytoplasm"/>
    <property type="evidence" value="ECO:0007669"/>
    <property type="project" value="UniProtKB-SubCell"/>
</dbReference>
<keyword evidence="11" id="KW-0808">Transferase</keyword>
<evidence type="ECO:0000256" key="10">
    <source>
        <dbReference type="ARBA" id="ARBA00032441"/>
    </source>
</evidence>
<evidence type="ECO:0000256" key="4">
    <source>
        <dbReference type="ARBA" id="ARBA00022490"/>
    </source>
</evidence>
<reference evidence="11 12" key="1">
    <citation type="submission" date="2018-06" db="EMBL/GenBank/DDBJ databases">
        <title>Thermoflavimicrobium daqus sp. nov., a thermophilic microbe isolated from Moutai-flavour Daqu.</title>
        <authorList>
            <person name="Wang X."/>
            <person name="Zhou H."/>
        </authorList>
    </citation>
    <scope>NUCLEOTIDE SEQUENCE [LARGE SCALE GENOMIC DNA]</scope>
    <source>
        <strain evidence="11 12">FBKL4.011</strain>
    </source>
</reference>
<evidence type="ECO:0000256" key="9">
    <source>
        <dbReference type="ARBA" id="ARBA00022842"/>
    </source>
</evidence>
<evidence type="ECO:0000256" key="7">
    <source>
        <dbReference type="ARBA" id="ARBA00022741"/>
    </source>
</evidence>
<keyword evidence="12" id="KW-1185">Reference proteome</keyword>
<evidence type="ECO:0000256" key="2">
    <source>
        <dbReference type="ARBA" id="ARBA00007599"/>
    </source>
</evidence>
<keyword evidence="6" id="KW-0479">Metal-binding</keyword>
<accession>A0A364K276</accession>
<dbReference type="RefSeq" id="WP_113659876.1">
    <property type="nucleotide sequence ID" value="NZ_KZ845672.1"/>
</dbReference>
<evidence type="ECO:0000313" key="11">
    <source>
        <dbReference type="EMBL" id="RAL22033.1"/>
    </source>
</evidence>
<evidence type="ECO:0000313" key="12">
    <source>
        <dbReference type="Proteomes" id="UP000251213"/>
    </source>
</evidence>
<comment type="similarity">
    <text evidence="2">Belongs to the TsaE family.</text>
</comment>
<comment type="subcellular location">
    <subcellularLocation>
        <location evidence="1">Cytoplasm</location>
    </subcellularLocation>
</comment>
<dbReference type="GO" id="GO:0002949">
    <property type="term" value="P:tRNA threonylcarbamoyladenosine modification"/>
    <property type="evidence" value="ECO:0007669"/>
    <property type="project" value="InterPro"/>
</dbReference>
<dbReference type="InterPro" id="IPR027417">
    <property type="entry name" value="P-loop_NTPase"/>
</dbReference>
<dbReference type="NCBIfam" id="TIGR00150">
    <property type="entry name" value="T6A_YjeE"/>
    <property type="match status" value="1"/>
</dbReference>
<dbReference type="PANTHER" id="PTHR33540:SF2">
    <property type="entry name" value="TRNA THREONYLCARBAMOYLADENOSINE BIOSYNTHESIS PROTEIN TSAE"/>
    <property type="match status" value="1"/>
</dbReference>
<evidence type="ECO:0000256" key="8">
    <source>
        <dbReference type="ARBA" id="ARBA00022840"/>
    </source>
</evidence>
<organism evidence="11 12">
    <name type="scientific">Thermoflavimicrobium daqui</name>
    <dbReference type="NCBI Taxonomy" id="2137476"/>
    <lineage>
        <taxon>Bacteria</taxon>
        <taxon>Bacillati</taxon>
        <taxon>Bacillota</taxon>
        <taxon>Bacilli</taxon>
        <taxon>Bacillales</taxon>
        <taxon>Thermoactinomycetaceae</taxon>
        <taxon>Thermoflavimicrobium</taxon>
    </lineage>
</organism>
<dbReference type="Pfam" id="PF02367">
    <property type="entry name" value="TsaE"/>
    <property type="match status" value="1"/>
</dbReference>
<dbReference type="GO" id="GO:0005524">
    <property type="term" value="F:ATP binding"/>
    <property type="evidence" value="ECO:0007669"/>
    <property type="project" value="UniProtKB-KW"/>
</dbReference>
<dbReference type="SUPFAM" id="SSF52540">
    <property type="entry name" value="P-loop containing nucleoside triphosphate hydrolases"/>
    <property type="match status" value="1"/>
</dbReference>
<keyword evidence="7" id="KW-0547">Nucleotide-binding</keyword>
<keyword evidence="5" id="KW-0819">tRNA processing</keyword>
<keyword evidence="8" id="KW-0067">ATP-binding</keyword>
<name>A0A364K276_9BACL</name>
<dbReference type="EMBL" id="QJKK01000010">
    <property type="protein sequence ID" value="RAL22033.1"/>
    <property type="molecule type" value="Genomic_DNA"/>
</dbReference>
<dbReference type="OrthoDB" id="9815896at2"/>
<sequence>MTCQFFTRSEAETKDLARRLAKQLKPGDVLALEGDLGAGKTTFAKGLAEGLGITRHVDSPTFTIIKEYLGVYPFYHMDVYRLETAEAELGLDEYFYGEGICLVEWASRIASILPEETIYLSITVQPDDSRKIEIRSTHIRAKQLCKGGL</sequence>
<dbReference type="PANTHER" id="PTHR33540">
    <property type="entry name" value="TRNA THREONYLCARBAMOYLADENOSINE BIOSYNTHESIS PROTEIN TSAE"/>
    <property type="match status" value="1"/>
</dbReference>
<keyword evidence="9" id="KW-0460">Magnesium</keyword>
<dbReference type="Proteomes" id="UP000251213">
    <property type="component" value="Unassembled WGS sequence"/>
</dbReference>
<proteinExistence type="inferred from homology"/>
<evidence type="ECO:0000256" key="5">
    <source>
        <dbReference type="ARBA" id="ARBA00022694"/>
    </source>
</evidence>
<comment type="caution">
    <text evidence="11">The sequence shown here is derived from an EMBL/GenBank/DDBJ whole genome shotgun (WGS) entry which is preliminary data.</text>
</comment>
<dbReference type="GO" id="GO:0046872">
    <property type="term" value="F:metal ion binding"/>
    <property type="evidence" value="ECO:0007669"/>
    <property type="project" value="UniProtKB-KW"/>
</dbReference>
<keyword evidence="4" id="KW-0963">Cytoplasm</keyword>
<dbReference type="Gene3D" id="3.40.50.300">
    <property type="entry name" value="P-loop containing nucleotide triphosphate hydrolases"/>
    <property type="match status" value="1"/>
</dbReference>
<reference evidence="11 12" key="2">
    <citation type="submission" date="2018-06" db="EMBL/GenBank/DDBJ databases">
        <authorList>
            <person name="Zhirakovskaya E."/>
        </authorList>
    </citation>
    <scope>NUCLEOTIDE SEQUENCE [LARGE SCALE GENOMIC DNA]</scope>
    <source>
        <strain evidence="11 12">FBKL4.011</strain>
    </source>
</reference>
<evidence type="ECO:0000256" key="1">
    <source>
        <dbReference type="ARBA" id="ARBA00004496"/>
    </source>
</evidence>
<evidence type="ECO:0000256" key="3">
    <source>
        <dbReference type="ARBA" id="ARBA00019010"/>
    </source>
</evidence>
<protein>
    <recommendedName>
        <fullName evidence="3">tRNA threonylcarbamoyladenosine biosynthesis protein TsaE</fullName>
    </recommendedName>
    <alternativeName>
        <fullName evidence="10">t(6)A37 threonylcarbamoyladenosine biosynthesis protein TsaE</fullName>
    </alternativeName>
</protein>
<dbReference type="AlphaFoldDB" id="A0A364K276"/>
<dbReference type="InterPro" id="IPR003442">
    <property type="entry name" value="T6A_TsaE"/>
</dbReference>
<dbReference type="GO" id="GO:0016740">
    <property type="term" value="F:transferase activity"/>
    <property type="evidence" value="ECO:0007669"/>
    <property type="project" value="UniProtKB-KW"/>
</dbReference>
<evidence type="ECO:0000256" key="6">
    <source>
        <dbReference type="ARBA" id="ARBA00022723"/>
    </source>
</evidence>